<dbReference type="Proteomes" id="UP000494106">
    <property type="component" value="Unassembled WGS sequence"/>
</dbReference>
<gene>
    <name evidence="1" type="ORF">APLA_LOCUS15833</name>
</gene>
<evidence type="ECO:0000313" key="2">
    <source>
        <dbReference type="Proteomes" id="UP000494106"/>
    </source>
</evidence>
<proteinExistence type="predicted"/>
<organism evidence="1 2">
    <name type="scientific">Arctia plantaginis</name>
    <name type="common">Wood tiger moth</name>
    <name type="synonym">Phalaena plantaginis</name>
    <dbReference type="NCBI Taxonomy" id="874455"/>
    <lineage>
        <taxon>Eukaryota</taxon>
        <taxon>Metazoa</taxon>
        <taxon>Ecdysozoa</taxon>
        <taxon>Arthropoda</taxon>
        <taxon>Hexapoda</taxon>
        <taxon>Insecta</taxon>
        <taxon>Pterygota</taxon>
        <taxon>Neoptera</taxon>
        <taxon>Endopterygota</taxon>
        <taxon>Lepidoptera</taxon>
        <taxon>Glossata</taxon>
        <taxon>Ditrysia</taxon>
        <taxon>Noctuoidea</taxon>
        <taxon>Erebidae</taxon>
        <taxon>Arctiinae</taxon>
        <taxon>Arctia</taxon>
    </lineage>
</organism>
<protein>
    <submittedName>
        <fullName evidence="1">Uncharacterized protein</fullName>
    </submittedName>
</protein>
<sequence>MFLKFPHKFESDYWKLNQQTCSKKSSPWFASFPHKFESDYSKLNQQTCSRKSSPWFASVCTRCLLRRRLTIYQISLVCLICPNYLIYPYTKLRIASQSEKYVPTPRRPSLFSDQ</sequence>
<dbReference type="EMBL" id="CADEBC010000590">
    <property type="protein sequence ID" value="CAB3257196.1"/>
    <property type="molecule type" value="Genomic_DNA"/>
</dbReference>
<accession>A0A8S1B682</accession>
<name>A0A8S1B682_ARCPL</name>
<keyword evidence="2" id="KW-1185">Reference proteome</keyword>
<evidence type="ECO:0000313" key="1">
    <source>
        <dbReference type="EMBL" id="CAB3257196.1"/>
    </source>
</evidence>
<comment type="caution">
    <text evidence="1">The sequence shown here is derived from an EMBL/GenBank/DDBJ whole genome shotgun (WGS) entry which is preliminary data.</text>
</comment>
<dbReference type="AlphaFoldDB" id="A0A8S1B682"/>
<reference evidence="1 2" key="1">
    <citation type="submission" date="2020-04" db="EMBL/GenBank/DDBJ databases">
        <authorList>
            <person name="Wallbank WR R."/>
            <person name="Pardo Diaz C."/>
            <person name="Kozak K."/>
            <person name="Martin S."/>
            <person name="Jiggins C."/>
            <person name="Moest M."/>
            <person name="Warren A I."/>
            <person name="Byers J.R.P. K."/>
            <person name="Montejo-Kovacevich G."/>
            <person name="Yen C E."/>
        </authorList>
    </citation>
    <scope>NUCLEOTIDE SEQUENCE [LARGE SCALE GENOMIC DNA]</scope>
</reference>